<evidence type="ECO:0000256" key="1">
    <source>
        <dbReference type="ARBA" id="ARBA00022448"/>
    </source>
</evidence>
<dbReference type="GO" id="GO:0005524">
    <property type="term" value="F:ATP binding"/>
    <property type="evidence" value="ECO:0007669"/>
    <property type="project" value="UniProtKB-KW"/>
</dbReference>
<dbReference type="Gene3D" id="3.40.50.300">
    <property type="entry name" value="P-loop containing nucleotide triphosphate hydrolases"/>
    <property type="match status" value="1"/>
</dbReference>
<keyword evidence="1" id="KW-0813">Transport</keyword>
<dbReference type="RefSeq" id="WP_245718825.1">
    <property type="nucleotide sequence ID" value="NZ_FMHV01000002.1"/>
</dbReference>
<sequence length="71" mass="7671">MPVVPVRHPRDRGRDWIVLAGDPPSPVDPPASCRFHTHCPLAADVCRERTPTLDTPAEGHAAACHFAPANI</sequence>
<gene>
    <name evidence="4" type="ORF">GA0070624_3355</name>
</gene>
<dbReference type="NCBIfam" id="TIGR01727">
    <property type="entry name" value="oligo_HPY"/>
    <property type="match status" value="1"/>
</dbReference>
<keyword evidence="3 4" id="KW-0067">ATP-binding</keyword>
<organism evidence="4 5">
    <name type="scientific">Micromonospora rhizosphaerae</name>
    <dbReference type="NCBI Taxonomy" id="568872"/>
    <lineage>
        <taxon>Bacteria</taxon>
        <taxon>Bacillati</taxon>
        <taxon>Actinomycetota</taxon>
        <taxon>Actinomycetes</taxon>
        <taxon>Micromonosporales</taxon>
        <taxon>Micromonosporaceae</taxon>
        <taxon>Micromonospora</taxon>
    </lineage>
</organism>
<evidence type="ECO:0000313" key="4">
    <source>
        <dbReference type="EMBL" id="SCL26691.1"/>
    </source>
</evidence>
<accession>A0A1C6SBH7</accession>
<reference evidence="5" key="1">
    <citation type="submission" date="2016-06" db="EMBL/GenBank/DDBJ databases">
        <authorList>
            <person name="Varghese N."/>
            <person name="Submissions Spin"/>
        </authorList>
    </citation>
    <scope>NUCLEOTIDE SEQUENCE [LARGE SCALE GENOMIC DNA]</scope>
    <source>
        <strain evidence="5">DSM 45431</strain>
    </source>
</reference>
<name>A0A1C6SBH7_9ACTN</name>
<dbReference type="AlphaFoldDB" id="A0A1C6SBH7"/>
<dbReference type="InterPro" id="IPR013563">
    <property type="entry name" value="Oligopep_ABC_C"/>
</dbReference>
<dbReference type="GO" id="GO:0015833">
    <property type="term" value="P:peptide transport"/>
    <property type="evidence" value="ECO:0007669"/>
    <property type="project" value="InterPro"/>
</dbReference>
<protein>
    <submittedName>
        <fullName evidence="4">Oligopeptide/dipeptide ABC transporter, ATP-binding protein, C-terminal domain-containing protein</fullName>
    </submittedName>
</protein>
<proteinExistence type="predicted"/>
<keyword evidence="2" id="KW-0547">Nucleotide-binding</keyword>
<dbReference type="InterPro" id="IPR027417">
    <property type="entry name" value="P-loop_NTPase"/>
</dbReference>
<evidence type="ECO:0000256" key="2">
    <source>
        <dbReference type="ARBA" id="ARBA00022741"/>
    </source>
</evidence>
<dbReference type="Proteomes" id="UP000199413">
    <property type="component" value="Unassembled WGS sequence"/>
</dbReference>
<keyword evidence="5" id="KW-1185">Reference proteome</keyword>
<dbReference type="EMBL" id="FMHV01000002">
    <property type="protein sequence ID" value="SCL26691.1"/>
    <property type="molecule type" value="Genomic_DNA"/>
</dbReference>
<dbReference type="STRING" id="568872.GA0070624_3355"/>
<evidence type="ECO:0000256" key="3">
    <source>
        <dbReference type="ARBA" id="ARBA00022840"/>
    </source>
</evidence>
<evidence type="ECO:0000313" key="5">
    <source>
        <dbReference type="Proteomes" id="UP000199413"/>
    </source>
</evidence>